<feature type="region of interest" description="Disordered" evidence="1">
    <location>
        <begin position="1"/>
        <end position="24"/>
    </location>
</feature>
<dbReference type="EMBL" id="LAZR01043171">
    <property type="protein sequence ID" value="KKL07723.1"/>
    <property type="molecule type" value="Genomic_DNA"/>
</dbReference>
<accession>A0A0F9D6N0</accession>
<reference evidence="2" key="1">
    <citation type="journal article" date="2015" name="Nature">
        <title>Complex archaea that bridge the gap between prokaryotes and eukaryotes.</title>
        <authorList>
            <person name="Spang A."/>
            <person name="Saw J.H."/>
            <person name="Jorgensen S.L."/>
            <person name="Zaremba-Niedzwiedzka K."/>
            <person name="Martijn J."/>
            <person name="Lind A.E."/>
            <person name="van Eijk R."/>
            <person name="Schleper C."/>
            <person name="Guy L."/>
            <person name="Ettema T.J."/>
        </authorList>
    </citation>
    <scope>NUCLEOTIDE SEQUENCE</scope>
</reference>
<evidence type="ECO:0000313" key="2">
    <source>
        <dbReference type="EMBL" id="KKL07723.1"/>
    </source>
</evidence>
<sequence>MKSKQTDSGLIVFEKEEDPTDRPRKRMSLWSLTTTYEEEIKKFIDAIDKAEGKVCACLVIDKHNYWGDVMGKEYAIIYQSEKPVSVEQWT</sequence>
<organism evidence="2">
    <name type="scientific">marine sediment metagenome</name>
    <dbReference type="NCBI Taxonomy" id="412755"/>
    <lineage>
        <taxon>unclassified sequences</taxon>
        <taxon>metagenomes</taxon>
        <taxon>ecological metagenomes</taxon>
    </lineage>
</organism>
<comment type="caution">
    <text evidence="2">The sequence shown here is derived from an EMBL/GenBank/DDBJ whole genome shotgun (WGS) entry which is preliminary data.</text>
</comment>
<proteinExistence type="predicted"/>
<name>A0A0F9D6N0_9ZZZZ</name>
<gene>
    <name evidence="2" type="ORF">LCGC14_2583170</name>
</gene>
<protein>
    <submittedName>
        <fullName evidence="2">Uncharacterized protein</fullName>
    </submittedName>
</protein>
<evidence type="ECO:0000256" key="1">
    <source>
        <dbReference type="SAM" id="MobiDB-lite"/>
    </source>
</evidence>
<dbReference type="AlphaFoldDB" id="A0A0F9D6N0"/>